<dbReference type="Proteomes" id="UP000189818">
    <property type="component" value="Unassembled WGS sequence"/>
</dbReference>
<keyword evidence="2" id="KW-1185">Reference proteome</keyword>
<organism evidence="1 2">
    <name type="scientific">Rhizorhabdus histidinilytica</name>
    <dbReference type="NCBI Taxonomy" id="439228"/>
    <lineage>
        <taxon>Bacteria</taxon>
        <taxon>Pseudomonadati</taxon>
        <taxon>Pseudomonadota</taxon>
        <taxon>Alphaproteobacteria</taxon>
        <taxon>Sphingomonadales</taxon>
        <taxon>Sphingomonadaceae</taxon>
        <taxon>Rhizorhabdus</taxon>
    </lineage>
</organism>
<gene>
    <name evidence="1" type="ORF">SAMN06295920_103337</name>
</gene>
<dbReference type="Gene3D" id="4.10.410.40">
    <property type="match status" value="1"/>
</dbReference>
<dbReference type="STRING" id="439228.SAMN06295920_103337"/>
<dbReference type="EMBL" id="FUYM01000003">
    <property type="protein sequence ID" value="SKB51523.1"/>
    <property type="molecule type" value="Genomic_DNA"/>
</dbReference>
<proteinExistence type="predicted"/>
<protein>
    <submittedName>
        <fullName evidence="1">Uncharacterized protein</fullName>
    </submittedName>
</protein>
<accession>A0A1T5BWY8</accession>
<dbReference type="AlphaFoldDB" id="A0A1T5BWY8"/>
<dbReference type="RefSeq" id="WP_079647673.1">
    <property type="nucleotide sequence ID" value="NZ_FUYM01000003.1"/>
</dbReference>
<sequence>MGGGTAAGTTLSVSAAKPATEDAAGYVALTWTEVGGVEKLGAIGASVNKTEFLLLKGTKLKLKGSADHGTLQPNMLHDDDDAGQTIIRTFADPDNKDELSTKVVYPDGAIRYSGGPVFGSPENVDGADAALTETPTIELTRKIVKVSAP</sequence>
<evidence type="ECO:0000313" key="2">
    <source>
        <dbReference type="Proteomes" id="UP000189818"/>
    </source>
</evidence>
<dbReference type="OrthoDB" id="7513466at2"/>
<name>A0A1T5BWY8_9SPHN</name>
<reference evidence="2" key="1">
    <citation type="submission" date="2017-02" db="EMBL/GenBank/DDBJ databases">
        <authorList>
            <person name="Varghese N."/>
            <person name="Submissions S."/>
        </authorList>
    </citation>
    <scope>NUCLEOTIDE SEQUENCE [LARGE SCALE GENOMIC DNA]</scope>
    <source>
        <strain evidence="2">UM2</strain>
    </source>
</reference>
<evidence type="ECO:0000313" key="1">
    <source>
        <dbReference type="EMBL" id="SKB51523.1"/>
    </source>
</evidence>